<dbReference type="KEGG" id="mrob:HH214_04365"/>
<accession>A0A7L5DYI0</accession>
<protein>
    <recommendedName>
        <fullName evidence="3">DUF1565 domain-containing protein</fullName>
    </recommendedName>
</protein>
<dbReference type="SUPFAM" id="SSF51126">
    <property type="entry name" value="Pectin lyase-like"/>
    <property type="match status" value="1"/>
</dbReference>
<dbReference type="InterPro" id="IPR011050">
    <property type="entry name" value="Pectin_lyase_fold/virulence"/>
</dbReference>
<dbReference type="Proteomes" id="UP000503278">
    <property type="component" value="Chromosome"/>
</dbReference>
<dbReference type="AlphaFoldDB" id="A0A7L5DYI0"/>
<name>A0A7L5DYI0_9SPHI</name>
<sequence>MANNFRYNAIVGQSIYISKAGNDSNSGLTPDLPKATVQAGLTLAANSYTTSACTIIIGTGTYEEAISASLRGINSSGYSKIVGDGEVVLRGNGSNSFVLTYTNYNFSIYSLRFENYSNLTINHAIYNCKIRYNNTISIPTQGSLNNCQVSDTTASNIYNSYGSIYINVATVGAVTNFQNCYTNASTQVNTVASPITFDYNNLMGPIKIGSGTAQTLSTHQTNYPNYNQHSINASPLFNNSAKYDFTLQAGSPHISAASDGSNIGGTAYAIPLVTNVADCWKKENGAVFSGLELSGTDVIISSGYTSGSVTSAPVRAFPNANVINKIDYIGFTLFNKSQAGGSATNKNVPDSFIVSDGSGGSNPDRLSIQMRWTDNDNQPTTDSDWINGYLTTTGNFVHFEINTQPLVDNSGYGNGNPAFNPAVAYAVSAQWVQFKVILTNAYA</sequence>
<organism evidence="1 2">
    <name type="scientific">Mucilaginibacter robiniae</name>
    <dbReference type="NCBI Taxonomy" id="2728022"/>
    <lineage>
        <taxon>Bacteria</taxon>
        <taxon>Pseudomonadati</taxon>
        <taxon>Bacteroidota</taxon>
        <taxon>Sphingobacteriia</taxon>
        <taxon>Sphingobacteriales</taxon>
        <taxon>Sphingobacteriaceae</taxon>
        <taxon>Mucilaginibacter</taxon>
    </lineage>
</organism>
<dbReference type="RefSeq" id="WP_169606184.1">
    <property type="nucleotide sequence ID" value="NZ_CP051682.1"/>
</dbReference>
<evidence type="ECO:0000313" key="2">
    <source>
        <dbReference type="Proteomes" id="UP000503278"/>
    </source>
</evidence>
<evidence type="ECO:0000313" key="1">
    <source>
        <dbReference type="EMBL" id="QJD95167.1"/>
    </source>
</evidence>
<evidence type="ECO:0008006" key="3">
    <source>
        <dbReference type="Google" id="ProtNLM"/>
    </source>
</evidence>
<keyword evidence="2" id="KW-1185">Reference proteome</keyword>
<gene>
    <name evidence="1" type="ORF">HH214_04365</name>
</gene>
<dbReference type="EMBL" id="CP051682">
    <property type="protein sequence ID" value="QJD95167.1"/>
    <property type="molecule type" value="Genomic_DNA"/>
</dbReference>
<proteinExistence type="predicted"/>
<reference evidence="1 2" key="1">
    <citation type="submission" date="2020-04" db="EMBL/GenBank/DDBJ databases">
        <title>Genome sequencing of novel species.</title>
        <authorList>
            <person name="Heo J."/>
            <person name="Kim S.-J."/>
            <person name="Kim J.-S."/>
            <person name="Hong S.-B."/>
            <person name="Kwon S.-W."/>
        </authorList>
    </citation>
    <scope>NUCLEOTIDE SEQUENCE [LARGE SCALE GENOMIC DNA]</scope>
    <source>
        <strain evidence="1 2">F39-2</strain>
    </source>
</reference>